<accession>A0A1G2SY94</accession>
<dbReference type="AlphaFoldDB" id="A0A1G2SY94"/>
<dbReference type="Proteomes" id="UP000178538">
    <property type="component" value="Unassembled WGS sequence"/>
</dbReference>
<dbReference type="EMBL" id="MHVG01000021">
    <property type="protein sequence ID" value="OHA89973.1"/>
    <property type="molecule type" value="Genomic_DNA"/>
</dbReference>
<evidence type="ECO:0000313" key="1">
    <source>
        <dbReference type="EMBL" id="OHA89973.1"/>
    </source>
</evidence>
<comment type="caution">
    <text evidence="1">The sequence shown here is derived from an EMBL/GenBank/DDBJ whole genome shotgun (WGS) entry which is preliminary data.</text>
</comment>
<gene>
    <name evidence="1" type="ORF">A2832_01650</name>
</gene>
<proteinExistence type="predicted"/>
<sequence>MSKSVSHIFGGEAKVKIMRLFIFNPGVIFSPSEVAHRAQERAKRAWVELRILLKAGLVKRRARGFTLNSTYLYLPAIENFLIDAAPITEQEIVKRLSRAGVMKLILISGVFLHNTDSRVDILVVGDNLRQGKLVSAVASIEAELGKELRYAMFETVDFKYRLGIYDKLIRDILESKHTKILNKLGI</sequence>
<reference evidence="1 2" key="1">
    <citation type="journal article" date="2016" name="Nat. Commun.">
        <title>Thousands of microbial genomes shed light on interconnected biogeochemical processes in an aquifer system.</title>
        <authorList>
            <person name="Anantharaman K."/>
            <person name="Brown C.T."/>
            <person name="Hug L.A."/>
            <person name="Sharon I."/>
            <person name="Castelle C.J."/>
            <person name="Probst A.J."/>
            <person name="Thomas B.C."/>
            <person name="Singh A."/>
            <person name="Wilkins M.J."/>
            <person name="Karaoz U."/>
            <person name="Brodie E.L."/>
            <person name="Williams K.H."/>
            <person name="Hubbard S.S."/>
            <person name="Banfield J.F."/>
        </authorList>
    </citation>
    <scope>NUCLEOTIDE SEQUENCE [LARGE SCALE GENOMIC DNA]</scope>
</reference>
<evidence type="ECO:0008006" key="3">
    <source>
        <dbReference type="Google" id="ProtNLM"/>
    </source>
</evidence>
<name>A0A1G2SY94_9BACT</name>
<evidence type="ECO:0000313" key="2">
    <source>
        <dbReference type="Proteomes" id="UP000178538"/>
    </source>
</evidence>
<dbReference type="STRING" id="1802737.A2832_01650"/>
<organism evidence="1 2">
    <name type="scientific">Candidatus Zambryskibacteria bacterium RIFCSPHIGHO2_01_FULL_44_22b</name>
    <dbReference type="NCBI Taxonomy" id="1802737"/>
    <lineage>
        <taxon>Bacteria</taxon>
        <taxon>Candidatus Zambryskiibacteriota</taxon>
    </lineage>
</organism>
<protein>
    <recommendedName>
        <fullName evidence="3">Transcriptional regulator</fullName>
    </recommendedName>
</protein>